<dbReference type="EMBL" id="CP159218">
    <property type="protein sequence ID" value="XCG65366.1"/>
    <property type="molecule type" value="Genomic_DNA"/>
</dbReference>
<gene>
    <name evidence="2" type="ORF">ABLG96_08815</name>
</gene>
<sequence>MNRAPWWRRPIPLPRWAYILLASASAAMVAVSPALFPGTGGWVIAGVFMVLVIASIAGMANDAHGERQRRNRF</sequence>
<feature type="transmembrane region" description="Helical" evidence="1">
    <location>
        <begin position="42"/>
        <end position="60"/>
    </location>
</feature>
<dbReference type="AlphaFoldDB" id="A0AAU8DU49"/>
<protein>
    <submittedName>
        <fullName evidence="2">Uncharacterized protein</fullName>
    </submittedName>
</protein>
<reference evidence="2" key="1">
    <citation type="submission" date="2024-05" db="EMBL/GenBank/DDBJ databases">
        <authorList>
            <person name="Cai S.Y."/>
            <person name="Jin L.M."/>
            <person name="Li H.R."/>
        </authorList>
    </citation>
    <scope>NUCLEOTIDE SEQUENCE</scope>
    <source>
        <strain evidence="2">A5-74</strain>
    </source>
</reference>
<proteinExistence type="predicted"/>
<evidence type="ECO:0000313" key="2">
    <source>
        <dbReference type="EMBL" id="XCG65366.1"/>
    </source>
</evidence>
<feature type="transmembrane region" description="Helical" evidence="1">
    <location>
        <begin position="16"/>
        <end position="36"/>
    </location>
</feature>
<organism evidence="2">
    <name type="scientific">Nakamurella sp. A5-74</name>
    <dbReference type="NCBI Taxonomy" id="3158264"/>
    <lineage>
        <taxon>Bacteria</taxon>
        <taxon>Bacillati</taxon>
        <taxon>Actinomycetota</taxon>
        <taxon>Actinomycetes</taxon>
        <taxon>Nakamurellales</taxon>
        <taxon>Nakamurellaceae</taxon>
        <taxon>Nakamurella</taxon>
    </lineage>
</organism>
<accession>A0AAU8DU49</accession>
<keyword evidence="1" id="KW-0812">Transmembrane</keyword>
<keyword evidence="1" id="KW-1133">Transmembrane helix</keyword>
<evidence type="ECO:0000256" key="1">
    <source>
        <dbReference type="SAM" id="Phobius"/>
    </source>
</evidence>
<keyword evidence="1" id="KW-0472">Membrane</keyword>
<name>A0AAU8DU49_9ACTN</name>
<dbReference type="RefSeq" id="WP_353650971.1">
    <property type="nucleotide sequence ID" value="NZ_CP159218.1"/>
</dbReference>